<keyword evidence="1" id="KW-1133">Transmembrane helix</keyword>
<accession>A0A0J6YLL4</accession>
<dbReference type="RefSeq" id="WP_053079411.1">
    <property type="nucleotide sequence ID" value="NZ_JYNU01000025.1"/>
</dbReference>
<sequence length="166" mass="17736">MKPAQLWQRNVLGAVVVVCALVVYVIIDFRADWSAYRNSVEPRVVIGKGESGSAGGQTWRLTSITHLNRSPTRFGPPLPAGTVLTVLDVDRSGTPDQGYCTAVITDGTTRWTAEGVGGYTPIPPEGVTSLCNLPGPVQFTFVLPDDVVPTALDVTNNGQITVRMVL</sequence>
<keyword evidence="1" id="KW-0472">Membrane</keyword>
<evidence type="ECO:0008006" key="4">
    <source>
        <dbReference type="Google" id="ProtNLM"/>
    </source>
</evidence>
<protein>
    <recommendedName>
        <fullName evidence="4">DUF4352 domain-containing protein</fullName>
    </recommendedName>
</protein>
<dbReference type="AlphaFoldDB" id="A0A0J6YLL4"/>
<proteinExistence type="predicted"/>
<evidence type="ECO:0000256" key="1">
    <source>
        <dbReference type="SAM" id="Phobius"/>
    </source>
</evidence>
<dbReference type="PATRIC" id="fig|1807.14.peg.3763"/>
<reference evidence="2 3" key="1">
    <citation type="journal article" date="2015" name="Genome Biol. Evol.">
        <title>Characterization of Three Mycobacterium spp. with Potential Use in Bioremediation by Genome Sequencing and Comparative Genomics.</title>
        <authorList>
            <person name="Das S."/>
            <person name="Pettersson B.M."/>
            <person name="Behra P.R."/>
            <person name="Ramesh M."/>
            <person name="Dasgupta S."/>
            <person name="Bhattacharya A."/>
            <person name="Kirsebom L.A."/>
        </authorList>
    </citation>
    <scope>NUCLEOTIDE SEQUENCE [LARGE SCALE GENOMIC DNA]</scope>
    <source>
        <strain evidence="2 3">DSM 44075</strain>
    </source>
</reference>
<gene>
    <name evidence="2" type="ORF">MOBUDSM44075_03740</name>
</gene>
<dbReference type="EMBL" id="JYNU01000025">
    <property type="protein sequence ID" value="KMO73666.1"/>
    <property type="molecule type" value="Genomic_DNA"/>
</dbReference>
<feature type="transmembrane region" description="Helical" evidence="1">
    <location>
        <begin position="6"/>
        <end position="27"/>
    </location>
</feature>
<dbReference type="Proteomes" id="UP000036313">
    <property type="component" value="Unassembled WGS sequence"/>
</dbReference>
<organism evidence="2 3">
    <name type="scientific">Mycolicibacterium obuense</name>
    <dbReference type="NCBI Taxonomy" id="1807"/>
    <lineage>
        <taxon>Bacteria</taxon>
        <taxon>Bacillati</taxon>
        <taxon>Actinomycetota</taxon>
        <taxon>Actinomycetes</taxon>
        <taxon>Mycobacteriales</taxon>
        <taxon>Mycobacteriaceae</taxon>
        <taxon>Mycolicibacterium</taxon>
    </lineage>
</organism>
<name>A0A0J6YLL4_9MYCO</name>
<evidence type="ECO:0000313" key="2">
    <source>
        <dbReference type="EMBL" id="KMO73666.1"/>
    </source>
</evidence>
<evidence type="ECO:0000313" key="3">
    <source>
        <dbReference type="Proteomes" id="UP000036313"/>
    </source>
</evidence>
<keyword evidence="1" id="KW-0812">Transmembrane</keyword>
<comment type="caution">
    <text evidence="2">The sequence shown here is derived from an EMBL/GenBank/DDBJ whole genome shotgun (WGS) entry which is preliminary data.</text>
</comment>